<dbReference type="InterPro" id="IPR029441">
    <property type="entry name" value="Cass2"/>
</dbReference>
<sequence length="280" mass="32850">MQSIEVVQKSIVYLEDHLLTPFTLDDMSDYLEESAFHINQSFTMITGMNIDEYVYSRKMTEAAKYLLNGNYRLVDVAEKYGFNNAHEFSTAFSEFHSISPLQARSNPERLKMQERIYLQLSVTQTPPMHYEIKPIDNIEIVGKSIRLSNEDLLNHFFIPDLIYNENRDGLIDTLLKISSDNKLYVTLQPVFNGVQLFLGVKSPRTYEYETSFIHSMNYAIFYSRGNLDYIFNEMWHSIERQVDLQINYLRNEQYIYVFPGDYAFDNDLNKVELLIPVSKA</sequence>
<organism evidence="5 6">
    <name type="scientific">Macrococcus armenti</name>
    <dbReference type="NCBI Taxonomy" id="2875764"/>
    <lineage>
        <taxon>Bacteria</taxon>
        <taxon>Bacillati</taxon>
        <taxon>Bacillota</taxon>
        <taxon>Bacilli</taxon>
        <taxon>Bacillales</taxon>
        <taxon>Staphylococcaceae</taxon>
        <taxon>Macrococcus</taxon>
    </lineage>
</organism>
<reference evidence="5" key="2">
    <citation type="submission" date="2022-04" db="EMBL/GenBank/DDBJ databases">
        <title>Antimicrobial genetic elements in methicillin-resistant Macrococcus armenti.</title>
        <authorList>
            <person name="Keller J.E."/>
            <person name="Schwendener S."/>
            <person name="Pantucek R."/>
            <person name="Perreten V."/>
        </authorList>
    </citation>
    <scope>NUCLEOTIDE SEQUENCE</scope>
    <source>
        <strain evidence="5">CCM 2609</strain>
    </source>
</reference>
<dbReference type="InterPro" id="IPR050959">
    <property type="entry name" value="MarA-like"/>
</dbReference>
<reference evidence="5" key="1">
    <citation type="submission" date="2022-03" db="EMBL/GenBank/DDBJ databases">
        <authorList>
            <person name="Vrbovska V."/>
            <person name="Kovarovic V."/>
            <person name="Botka T."/>
            <person name="Pantucek R."/>
        </authorList>
    </citation>
    <scope>NUCLEOTIDE SEQUENCE</scope>
    <source>
        <strain evidence="5">CCM 2609</strain>
    </source>
</reference>
<dbReference type="PANTHER" id="PTHR47504:SF5">
    <property type="entry name" value="RIGHT ORIGIN-BINDING PROTEIN"/>
    <property type="match status" value="1"/>
</dbReference>
<dbReference type="Pfam" id="PF12833">
    <property type="entry name" value="HTH_18"/>
    <property type="match status" value="1"/>
</dbReference>
<keyword evidence="2" id="KW-0238">DNA-binding</keyword>
<dbReference type="SUPFAM" id="SSF46689">
    <property type="entry name" value="Homeodomain-like"/>
    <property type="match status" value="1"/>
</dbReference>
<dbReference type="RefSeq" id="WP_243365095.1">
    <property type="nucleotide sequence ID" value="NZ_CP094348.1"/>
</dbReference>
<dbReference type="SMART" id="SM00342">
    <property type="entry name" value="HTH_ARAC"/>
    <property type="match status" value="1"/>
</dbReference>
<gene>
    <name evidence="5" type="ORF">MRZ06_06475</name>
</gene>
<dbReference type="InterPro" id="IPR018060">
    <property type="entry name" value="HTH_AraC"/>
</dbReference>
<proteinExistence type="predicted"/>
<evidence type="ECO:0000313" key="5">
    <source>
        <dbReference type="EMBL" id="UOB19696.1"/>
    </source>
</evidence>
<dbReference type="PROSITE" id="PS00041">
    <property type="entry name" value="HTH_ARAC_FAMILY_1"/>
    <property type="match status" value="1"/>
</dbReference>
<dbReference type="PANTHER" id="PTHR47504">
    <property type="entry name" value="RIGHT ORIGIN-BINDING PROTEIN"/>
    <property type="match status" value="1"/>
</dbReference>
<keyword evidence="1" id="KW-0805">Transcription regulation</keyword>
<dbReference type="SUPFAM" id="SSF55136">
    <property type="entry name" value="Probable bacterial effector-binding domain"/>
    <property type="match status" value="1"/>
</dbReference>
<dbReference type="InterPro" id="IPR018062">
    <property type="entry name" value="HTH_AraC-typ_CS"/>
</dbReference>
<dbReference type="InterPro" id="IPR011256">
    <property type="entry name" value="Reg_factor_effector_dom_sf"/>
</dbReference>
<dbReference type="Proteomes" id="UP000830343">
    <property type="component" value="Chromosome"/>
</dbReference>
<protein>
    <submittedName>
        <fullName evidence="5">AraC family transcriptional regulator</fullName>
    </submittedName>
</protein>
<evidence type="ECO:0000256" key="2">
    <source>
        <dbReference type="ARBA" id="ARBA00023125"/>
    </source>
</evidence>
<keyword evidence="3" id="KW-0804">Transcription</keyword>
<evidence type="ECO:0000259" key="4">
    <source>
        <dbReference type="PROSITE" id="PS01124"/>
    </source>
</evidence>
<evidence type="ECO:0000256" key="3">
    <source>
        <dbReference type="ARBA" id="ARBA00023163"/>
    </source>
</evidence>
<name>A0ABY3ZS39_9STAP</name>
<dbReference type="Gene3D" id="1.10.10.60">
    <property type="entry name" value="Homeodomain-like"/>
    <property type="match status" value="2"/>
</dbReference>
<keyword evidence="6" id="KW-1185">Reference proteome</keyword>
<feature type="domain" description="HTH araC/xylS-type" evidence="4">
    <location>
        <begin position="8"/>
        <end position="106"/>
    </location>
</feature>
<dbReference type="Pfam" id="PF14526">
    <property type="entry name" value="Cass2"/>
    <property type="match status" value="1"/>
</dbReference>
<evidence type="ECO:0000256" key="1">
    <source>
        <dbReference type="ARBA" id="ARBA00023015"/>
    </source>
</evidence>
<dbReference type="PROSITE" id="PS01124">
    <property type="entry name" value="HTH_ARAC_FAMILY_2"/>
    <property type="match status" value="1"/>
</dbReference>
<accession>A0ABY3ZS39</accession>
<dbReference type="EMBL" id="CP094348">
    <property type="protein sequence ID" value="UOB19696.1"/>
    <property type="molecule type" value="Genomic_DNA"/>
</dbReference>
<dbReference type="Gene3D" id="3.20.80.10">
    <property type="entry name" value="Regulatory factor, effector binding domain"/>
    <property type="match status" value="1"/>
</dbReference>
<evidence type="ECO:0000313" key="6">
    <source>
        <dbReference type="Proteomes" id="UP000830343"/>
    </source>
</evidence>
<dbReference type="InterPro" id="IPR009057">
    <property type="entry name" value="Homeodomain-like_sf"/>
</dbReference>